<dbReference type="EMBL" id="JANTQA010000033">
    <property type="protein sequence ID" value="KAJ3438153.1"/>
    <property type="molecule type" value="Genomic_DNA"/>
</dbReference>
<dbReference type="Pfam" id="PF00137">
    <property type="entry name" value="ATP-synt_C"/>
    <property type="match status" value="2"/>
</dbReference>
<comment type="similarity">
    <text evidence="2 9">Belongs to the V-ATPase proteolipid subunit family.</text>
</comment>
<dbReference type="FunFam" id="1.20.120.610:FF:000002">
    <property type="entry name" value="V-type proton ATPase proteolipid subunit"/>
    <property type="match status" value="1"/>
</dbReference>
<keyword evidence="24" id="KW-1185">Reference proteome</keyword>
<comment type="caution">
    <text evidence="16">The sequence shown here is derived from an EMBL/GenBank/DDBJ whole genome shotgun (WGS) entry which is preliminary data.</text>
</comment>
<dbReference type="Proteomes" id="UP001146793">
    <property type="component" value="Unassembled WGS sequence"/>
</dbReference>
<evidence type="ECO:0000313" key="21">
    <source>
        <dbReference type="EMBL" id="KAJ6241659.1"/>
    </source>
</evidence>
<dbReference type="PANTHER" id="PTHR10263">
    <property type="entry name" value="V-TYPE PROTON ATPASE PROTEOLIPID SUBUNIT"/>
    <property type="match status" value="1"/>
</dbReference>
<evidence type="ECO:0000256" key="4">
    <source>
        <dbReference type="ARBA" id="ARBA00022692"/>
    </source>
</evidence>
<keyword evidence="3 9" id="KW-0813">Transport</keyword>
<feature type="domain" description="V-ATPase proteolipid subunit C-like" evidence="10">
    <location>
        <begin position="104"/>
        <end position="162"/>
    </location>
</feature>
<reference evidence="16" key="2">
    <citation type="submission" date="2022-08" db="EMBL/GenBank/DDBJ databases">
        <title>Novel sulphate-reducing endosymbionts in the free-living metamonad Anaeramoeba.</title>
        <authorList>
            <person name="Jerlstrom-Hultqvist J."/>
            <person name="Cepicka I."/>
            <person name="Gallot-Lavallee L."/>
            <person name="Salas-Leiva D."/>
            <person name="Curtis B.A."/>
            <person name="Zahonova K."/>
            <person name="Pipaliya S."/>
            <person name="Dacks J."/>
            <person name="Roger A.J."/>
        </authorList>
    </citation>
    <scope>NUCLEOTIDE SEQUENCE</scope>
    <source>
        <strain evidence="16">Busselton2</strain>
    </source>
</reference>
<dbReference type="EMBL" id="JANTQA010000060">
    <property type="protein sequence ID" value="KAJ3428301.1"/>
    <property type="molecule type" value="Genomic_DNA"/>
</dbReference>
<keyword evidence="7 9" id="KW-0406">Ion transport</keyword>
<keyword evidence="4 9" id="KW-0812">Transmembrane</keyword>
<reference evidence="17" key="1">
    <citation type="submission" date="2022-08" db="EMBL/GenBank/DDBJ databases">
        <title>Novel sulfate-reducing endosymbionts in the free-living metamonad Anaeramoeba.</title>
        <authorList>
            <person name="Jerlstrom-Hultqvist J."/>
            <person name="Cepicka I."/>
            <person name="Gallot-Lavallee L."/>
            <person name="Salas-Leiva D."/>
            <person name="Curtis B.A."/>
            <person name="Zahonova K."/>
            <person name="Pipaliya S."/>
            <person name="Dacks J."/>
            <person name="Roger A.J."/>
        </authorList>
    </citation>
    <scope>NUCLEOTIDE SEQUENCE</scope>
    <source>
        <strain evidence="17">Schooner1</strain>
    </source>
</reference>
<sequence length="174" mass="18309">MSIITLGETGFFDIEPQFFSAIGMGCSIGISVLGAAWGIFITGSSLVGASVRAPHIRTKNLISVIFAEATAIYGLVLGIIIQQKYTEHKHIAQGIDYYSGYALFWAGIITGFGNMSCGVSVGVVGSSCALADAAHRSLFVKILVIEIFASALGIFAIIVGILVANNASFSKFDY</sequence>
<evidence type="ECO:0000313" key="15">
    <source>
        <dbReference type="EMBL" id="KAJ3438153.1"/>
    </source>
</evidence>
<dbReference type="Proteomes" id="UP001150062">
    <property type="component" value="Unassembled WGS sequence"/>
</dbReference>
<evidence type="ECO:0000313" key="17">
    <source>
        <dbReference type="EMBL" id="KAJ6230398.1"/>
    </source>
</evidence>
<evidence type="ECO:0000313" key="13">
    <source>
        <dbReference type="EMBL" id="KAJ3434563.1"/>
    </source>
</evidence>
<evidence type="ECO:0000256" key="6">
    <source>
        <dbReference type="ARBA" id="ARBA00022989"/>
    </source>
</evidence>
<evidence type="ECO:0000313" key="16">
    <source>
        <dbReference type="EMBL" id="KAJ3447166.1"/>
    </source>
</evidence>
<evidence type="ECO:0000256" key="8">
    <source>
        <dbReference type="ARBA" id="ARBA00023136"/>
    </source>
</evidence>
<evidence type="ECO:0000256" key="5">
    <source>
        <dbReference type="ARBA" id="ARBA00022781"/>
    </source>
</evidence>
<proteinExistence type="inferred from homology"/>
<dbReference type="InterPro" id="IPR000245">
    <property type="entry name" value="ATPase_proteolipid_csu"/>
</dbReference>
<feature type="transmembrane region" description="Helical" evidence="9">
    <location>
        <begin position="101"/>
        <end position="126"/>
    </location>
</feature>
<evidence type="ECO:0000256" key="3">
    <source>
        <dbReference type="ARBA" id="ARBA00022448"/>
    </source>
</evidence>
<protein>
    <submittedName>
        <fullName evidence="16">V-type proton atpase 21 kDa proteolipid subunit</fullName>
    </submittedName>
</protein>
<evidence type="ECO:0000313" key="24">
    <source>
        <dbReference type="Proteomes" id="UP001150062"/>
    </source>
</evidence>
<evidence type="ECO:0000259" key="10">
    <source>
        <dbReference type="Pfam" id="PF00137"/>
    </source>
</evidence>
<feature type="transmembrane region" description="Helical" evidence="9">
    <location>
        <begin position="61"/>
        <end position="81"/>
    </location>
</feature>
<dbReference type="EMBL" id="JAOAOG010000313">
    <property type="protein sequence ID" value="KAJ6230398.1"/>
    <property type="molecule type" value="Genomic_DNA"/>
</dbReference>
<dbReference type="EMBL" id="JANTQA010000060">
    <property type="protein sequence ID" value="KAJ3428048.1"/>
    <property type="molecule type" value="Genomic_DNA"/>
</dbReference>
<evidence type="ECO:0000313" key="22">
    <source>
        <dbReference type="EMBL" id="KAJ6243345.1"/>
    </source>
</evidence>
<dbReference type="EMBL" id="JANTQA010000038">
    <property type="protein sequence ID" value="KAJ3435636.1"/>
    <property type="molecule type" value="Genomic_DNA"/>
</dbReference>
<evidence type="ECO:0000313" key="12">
    <source>
        <dbReference type="EMBL" id="KAJ3428301.1"/>
    </source>
</evidence>
<dbReference type="EMBL" id="JAOAOG010000198">
    <property type="protein sequence ID" value="KAJ6240866.1"/>
    <property type="molecule type" value="Genomic_DNA"/>
</dbReference>
<evidence type="ECO:0000256" key="7">
    <source>
        <dbReference type="ARBA" id="ARBA00023065"/>
    </source>
</evidence>
<keyword evidence="6 9" id="KW-1133">Transmembrane helix</keyword>
<evidence type="ECO:0000313" key="23">
    <source>
        <dbReference type="Proteomes" id="UP001146793"/>
    </source>
</evidence>
<dbReference type="CDD" id="cd18178">
    <property type="entry name" value="ATP-synt_Vo_c_ATP6F_rpt2"/>
    <property type="match status" value="1"/>
</dbReference>
<dbReference type="EMBL" id="JANTQA010000016">
    <property type="protein sequence ID" value="KAJ3447166.1"/>
    <property type="molecule type" value="Genomic_DNA"/>
</dbReference>
<dbReference type="PRINTS" id="PR00122">
    <property type="entry name" value="VACATPASE"/>
</dbReference>
<dbReference type="AlphaFoldDB" id="A0AAV7ZYS9"/>
<evidence type="ECO:0000313" key="18">
    <source>
        <dbReference type="EMBL" id="KAJ6231245.1"/>
    </source>
</evidence>
<dbReference type="EMBL" id="JAOAOG010000239">
    <property type="protein sequence ID" value="KAJ6237675.1"/>
    <property type="molecule type" value="Genomic_DNA"/>
</dbReference>
<dbReference type="SUPFAM" id="SSF81333">
    <property type="entry name" value="F1F0 ATP synthase subunit C"/>
    <property type="match status" value="2"/>
</dbReference>
<evidence type="ECO:0000313" key="19">
    <source>
        <dbReference type="EMBL" id="KAJ6237675.1"/>
    </source>
</evidence>
<name>A0AAV7ZYS9_9EUKA</name>
<dbReference type="Gene3D" id="1.20.120.610">
    <property type="entry name" value="lithium bound rotor ring of v- atpase"/>
    <property type="match status" value="1"/>
</dbReference>
<dbReference type="GO" id="GO:0033179">
    <property type="term" value="C:proton-transporting V-type ATPase, V0 domain"/>
    <property type="evidence" value="ECO:0007669"/>
    <property type="project" value="InterPro"/>
</dbReference>
<evidence type="ECO:0000256" key="9">
    <source>
        <dbReference type="RuleBase" id="RU363060"/>
    </source>
</evidence>
<evidence type="ECO:0000313" key="14">
    <source>
        <dbReference type="EMBL" id="KAJ3435636.1"/>
    </source>
</evidence>
<comment type="subcellular location">
    <subcellularLocation>
        <location evidence="1">Membrane</location>
        <topology evidence="1">Multi-pass membrane protein</topology>
    </subcellularLocation>
</comment>
<feature type="domain" description="V-ATPase proteolipid subunit C-like" evidence="10">
    <location>
        <begin position="22"/>
        <end position="81"/>
    </location>
</feature>
<keyword evidence="5" id="KW-0375">Hydrogen ion transport</keyword>
<evidence type="ECO:0000256" key="2">
    <source>
        <dbReference type="ARBA" id="ARBA00007296"/>
    </source>
</evidence>
<evidence type="ECO:0000313" key="20">
    <source>
        <dbReference type="EMBL" id="KAJ6240866.1"/>
    </source>
</evidence>
<keyword evidence="8 9" id="KW-0472">Membrane</keyword>
<dbReference type="InterPro" id="IPR002379">
    <property type="entry name" value="ATPase_proteolipid_c-like_dom"/>
</dbReference>
<organism evidence="16 23">
    <name type="scientific">Anaeramoeba flamelloides</name>
    <dbReference type="NCBI Taxonomy" id="1746091"/>
    <lineage>
        <taxon>Eukaryota</taxon>
        <taxon>Metamonada</taxon>
        <taxon>Anaeramoebidae</taxon>
        <taxon>Anaeramoeba</taxon>
    </lineage>
</organism>
<dbReference type="EMBL" id="JAOAOG010000168">
    <property type="protein sequence ID" value="KAJ6243345.1"/>
    <property type="molecule type" value="Genomic_DNA"/>
</dbReference>
<evidence type="ECO:0000256" key="1">
    <source>
        <dbReference type="ARBA" id="ARBA00004141"/>
    </source>
</evidence>
<evidence type="ECO:0000313" key="11">
    <source>
        <dbReference type="EMBL" id="KAJ3428048.1"/>
    </source>
</evidence>
<accession>A0AAV7ZYS9</accession>
<dbReference type="EMBL" id="JAOAOG010000301">
    <property type="protein sequence ID" value="KAJ6231245.1"/>
    <property type="molecule type" value="Genomic_DNA"/>
</dbReference>
<dbReference type="InterPro" id="IPR035921">
    <property type="entry name" value="F/V-ATP_Csub_sf"/>
</dbReference>
<gene>
    <name evidence="13" type="ORF">M0812_01681</name>
    <name evidence="16" type="ORF">M0812_07388</name>
    <name evidence="15" type="ORF">M0812_17333</name>
    <name evidence="14" type="ORF">M0812_19378</name>
    <name evidence="11" type="ORF">M0812_25680</name>
    <name evidence="12" type="ORF">M0812_25933</name>
    <name evidence="21" type="ORF">M0813_00363</name>
    <name evidence="18" type="ORF">M0813_05974</name>
    <name evidence="17" type="ORF">M0813_07037</name>
    <name evidence="22" type="ORF">M0813_21782</name>
    <name evidence="20" type="ORF">M0813_23965</name>
    <name evidence="19" type="ORF">M0813_27239</name>
</gene>
<feature type="transmembrane region" description="Helical" evidence="9">
    <location>
        <begin position="18"/>
        <end position="40"/>
    </location>
</feature>
<feature type="transmembrane region" description="Helical" evidence="9">
    <location>
        <begin position="138"/>
        <end position="164"/>
    </location>
</feature>
<dbReference type="GO" id="GO:0046961">
    <property type="term" value="F:proton-transporting ATPase activity, rotational mechanism"/>
    <property type="evidence" value="ECO:0007669"/>
    <property type="project" value="InterPro"/>
</dbReference>
<dbReference type="EMBL" id="JAOAOG010000191">
    <property type="protein sequence ID" value="KAJ6241659.1"/>
    <property type="molecule type" value="Genomic_DNA"/>
</dbReference>
<dbReference type="EMBL" id="JANTQA010000042">
    <property type="protein sequence ID" value="KAJ3434563.1"/>
    <property type="molecule type" value="Genomic_DNA"/>
</dbReference>